<reference evidence="2" key="1">
    <citation type="submission" date="2025-08" db="UniProtKB">
        <authorList>
            <consortium name="Ensembl"/>
        </authorList>
    </citation>
    <scope>IDENTIFICATION</scope>
</reference>
<dbReference type="PANTHER" id="PTHR12372">
    <property type="entry name" value="PECANEX"/>
    <property type="match status" value="1"/>
</dbReference>
<keyword evidence="3" id="KW-1185">Reference proteome</keyword>
<evidence type="ECO:0000313" key="2">
    <source>
        <dbReference type="Ensembl" id="ENSSTUP00000099033.1"/>
    </source>
</evidence>
<dbReference type="InterPro" id="IPR039797">
    <property type="entry name" value="Pecanex"/>
</dbReference>
<organism evidence="2 3">
    <name type="scientific">Salmo trutta</name>
    <name type="common">Brown trout</name>
    <dbReference type="NCBI Taxonomy" id="8032"/>
    <lineage>
        <taxon>Eukaryota</taxon>
        <taxon>Metazoa</taxon>
        <taxon>Chordata</taxon>
        <taxon>Craniata</taxon>
        <taxon>Vertebrata</taxon>
        <taxon>Euteleostomi</taxon>
        <taxon>Actinopterygii</taxon>
        <taxon>Neopterygii</taxon>
        <taxon>Teleostei</taxon>
        <taxon>Protacanthopterygii</taxon>
        <taxon>Salmoniformes</taxon>
        <taxon>Salmonidae</taxon>
        <taxon>Salmoninae</taxon>
        <taxon>Salmo</taxon>
    </lineage>
</organism>
<accession>A0A674DTD7</accession>
<keyword evidence="1" id="KW-0472">Membrane</keyword>
<dbReference type="AlphaFoldDB" id="A0A674DTD7"/>
<protein>
    <recommendedName>
        <fullName evidence="1">Pecanex-like protein</fullName>
    </recommendedName>
</protein>
<name>A0A674DTD7_SALTR</name>
<keyword evidence="1" id="KW-0812">Transmembrane</keyword>
<dbReference type="InParanoid" id="A0A674DTD7"/>
<dbReference type="Ensembl" id="ENSSTUT00000106298.1">
    <property type="protein sequence ID" value="ENSSTUP00000099033.1"/>
    <property type="gene ID" value="ENSSTUG00000044415.1"/>
</dbReference>
<proteinExistence type="inferred from homology"/>
<comment type="subcellular location">
    <subcellularLocation>
        <location evidence="1">Membrane</location>
        <topology evidence="1">Multi-pass membrane protein</topology>
    </subcellularLocation>
</comment>
<dbReference type="PANTHER" id="PTHR12372:SF6">
    <property type="entry name" value="PECANEX-LIKE PROTEIN 4"/>
    <property type="match status" value="1"/>
</dbReference>
<evidence type="ECO:0000256" key="1">
    <source>
        <dbReference type="RuleBase" id="RU367089"/>
    </source>
</evidence>
<dbReference type="Proteomes" id="UP000472277">
    <property type="component" value="Chromosome 25"/>
</dbReference>
<evidence type="ECO:0000313" key="3">
    <source>
        <dbReference type="Proteomes" id="UP000472277"/>
    </source>
</evidence>
<feature type="transmembrane region" description="Helical" evidence="1">
    <location>
        <begin position="57"/>
        <end position="78"/>
    </location>
</feature>
<comment type="caution">
    <text evidence="1">Lacks conserved residue(s) required for the propagation of feature annotation.</text>
</comment>
<sequence length="136" mass="14987">GVMVKELLKFFKMDLRISNLKLALPRLGVPNILADEEVEFNCVGPERVRFIAPGKRFGLNVVLHTMLAGALCGLGTWYVLLGRLTALCGSVGVALYSLINTATEMATFQAQDTYEITPLIRPLYILTFIAVDLADR</sequence>
<keyword evidence="1" id="KW-1133">Transmembrane helix</keyword>
<dbReference type="GeneTree" id="ENSGT00940000156899"/>
<reference evidence="2" key="2">
    <citation type="submission" date="2025-09" db="UniProtKB">
        <authorList>
            <consortium name="Ensembl"/>
        </authorList>
    </citation>
    <scope>IDENTIFICATION</scope>
</reference>
<comment type="similarity">
    <text evidence="1">Belongs to the pecanex family.</text>
</comment>
<dbReference type="GO" id="GO:0016020">
    <property type="term" value="C:membrane"/>
    <property type="evidence" value="ECO:0007669"/>
    <property type="project" value="UniProtKB-SubCell"/>
</dbReference>